<evidence type="ECO:0000313" key="3">
    <source>
        <dbReference type="Proteomes" id="UP001181693"/>
    </source>
</evidence>
<sequence length="84" mass="9996">MCVLKSLIHVIILICKENWEVFWQLKYSHFRFIQLYNCLWLCIYCHAIPHLQTSLCFYTTAICNLLISYAFGIFNGIIFGIHTF</sequence>
<reference evidence="2" key="1">
    <citation type="thesis" date="2020" institute="ProQuest LLC" country="789 East Eisenhower Parkway, Ann Arbor, MI, USA">
        <title>Comparative Genomics and Chromosome Evolution.</title>
        <authorList>
            <person name="Mudd A.B."/>
        </authorList>
    </citation>
    <scope>NUCLEOTIDE SEQUENCE</scope>
    <source>
        <strain evidence="2">1538</strain>
        <tissue evidence="2">Blood</tissue>
    </source>
</reference>
<keyword evidence="1" id="KW-0812">Transmembrane</keyword>
<name>A0AAV3ABS7_PYXAD</name>
<feature type="transmembrane region" description="Helical" evidence="1">
    <location>
        <begin position="57"/>
        <end position="81"/>
    </location>
</feature>
<keyword evidence="1" id="KW-0472">Membrane</keyword>
<evidence type="ECO:0000313" key="2">
    <source>
        <dbReference type="EMBL" id="DBA24343.1"/>
    </source>
</evidence>
<keyword evidence="3" id="KW-1185">Reference proteome</keyword>
<gene>
    <name evidence="2" type="ORF">GDO54_012016</name>
</gene>
<protein>
    <submittedName>
        <fullName evidence="2">Uncharacterized protein</fullName>
    </submittedName>
</protein>
<keyword evidence="1" id="KW-1133">Transmembrane helix</keyword>
<evidence type="ECO:0000256" key="1">
    <source>
        <dbReference type="SAM" id="Phobius"/>
    </source>
</evidence>
<organism evidence="2 3">
    <name type="scientific">Pyxicephalus adspersus</name>
    <name type="common">African bullfrog</name>
    <dbReference type="NCBI Taxonomy" id="30357"/>
    <lineage>
        <taxon>Eukaryota</taxon>
        <taxon>Metazoa</taxon>
        <taxon>Chordata</taxon>
        <taxon>Craniata</taxon>
        <taxon>Vertebrata</taxon>
        <taxon>Euteleostomi</taxon>
        <taxon>Amphibia</taxon>
        <taxon>Batrachia</taxon>
        <taxon>Anura</taxon>
        <taxon>Neobatrachia</taxon>
        <taxon>Ranoidea</taxon>
        <taxon>Pyxicephalidae</taxon>
        <taxon>Pyxicephalinae</taxon>
        <taxon>Pyxicephalus</taxon>
    </lineage>
</organism>
<dbReference type="Proteomes" id="UP001181693">
    <property type="component" value="Unassembled WGS sequence"/>
</dbReference>
<dbReference type="EMBL" id="DYDO01000005">
    <property type="protein sequence ID" value="DBA24343.1"/>
    <property type="molecule type" value="Genomic_DNA"/>
</dbReference>
<proteinExistence type="predicted"/>
<dbReference type="AlphaFoldDB" id="A0AAV3ABS7"/>
<accession>A0AAV3ABS7</accession>
<comment type="caution">
    <text evidence="2">The sequence shown here is derived from an EMBL/GenBank/DDBJ whole genome shotgun (WGS) entry which is preliminary data.</text>
</comment>